<gene>
    <name evidence="1" type="ORF">HNP98_003176</name>
</gene>
<accession>A0ABX2FT21</accession>
<dbReference type="Proteomes" id="UP000779507">
    <property type="component" value="Unassembled WGS sequence"/>
</dbReference>
<sequence>MPDSMKLAIPCSSCFYLLPDSQRGLNAPRPTYLRELGNTSLYDMTCDRGHQQRGWLANHKFEILFESGIKALKDEYYREAVTSFAVALERFYEFSIILLLMDNFFDENQRLRGLDVLPKFGKFWSKTLKFSERQLGAFCSLYISEFGQIPLLFDDSELRNKVIHAGYIPTLNEALVFGEGVNKSIKQFCKKYDEKDVGRPYKRATYVQRVSIALDGLKLKSPLITADYGHMTKVSLFVDATVDSYFNGSITIADYIASMPTS</sequence>
<evidence type="ECO:0000313" key="2">
    <source>
        <dbReference type="Proteomes" id="UP000779507"/>
    </source>
</evidence>
<protein>
    <submittedName>
        <fullName evidence="1">Uncharacterized protein</fullName>
    </submittedName>
</protein>
<name>A0ABX2FT21_9BACT</name>
<reference evidence="1 2" key="1">
    <citation type="submission" date="2020-05" db="EMBL/GenBank/DDBJ databases">
        <title>Genomic Encyclopedia of Type Strains, Phase IV (KMG-V): Genome sequencing to study the core and pangenomes of soil and plant-associated prokaryotes.</title>
        <authorList>
            <person name="Whitman W."/>
        </authorList>
    </citation>
    <scope>NUCLEOTIDE SEQUENCE [LARGE SCALE GENOMIC DNA]</scope>
    <source>
        <strain evidence="1 2">9A</strain>
    </source>
</reference>
<evidence type="ECO:0000313" key="1">
    <source>
        <dbReference type="EMBL" id="NRT20335.1"/>
    </source>
</evidence>
<comment type="caution">
    <text evidence="1">The sequence shown here is derived from an EMBL/GenBank/DDBJ whole genome shotgun (WGS) entry which is preliminary data.</text>
</comment>
<proteinExistence type="predicted"/>
<keyword evidence="2" id="KW-1185">Reference proteome</keyword>
<organism evidence="1 2">
    <name type="scientific">Hymenobacter caeli</name>
    <dbReference type="NCBI Taxonomy" id="2735894"/>
    <lineage>
        <taxon>Bacteria</taxon>
        <taxon>Pseudomonadati</taxon>
        <taxon>Bacteroidota</taxon>
        <taxon>Cytophagia</taxon>
        <taxon>Cytophagales</taxon>
        <taxon>Hymenobacteraceae</taxon>
        <taxon>Hymenobacter</taxon>
    </lineage>
</organism>
<dbReference type="EMBL" id="JABSNP010000016">
    <property type="protein sequence ID" value="NRT20335.1"/>
    <property type="molecule type" value="Genomic_DNA"/>
</dbReference>